<feature type="domain" description="BTB" evidence="2">
    <location>
        <begin position="192"/>
        <end position="261"/>
    </location>
</feature>
<sequence>MCDRRFLDQTTFGVYADDDCSDIHPDVIEAYGSSDRPEEDDSDAEDEDEEAIREAIEEDLRPSVNHTSVQFPDRRYPFSSPMSEQVFRESFARLVEENIVPDGLGVLEGEWDEDGYPEMEHIKFASIFSRHVPELWDPGAACSHIRSLLRWMAALQSPPSSQAHPTSFDKFLSVTPSQRETARHPVYYFEDGPIVFLVESTLFRLHPCLLRIRSPLFYLMLDPAAPDILGGNDEGKSDDTPIEIIQASARDFECVLRWMYTPESVGAPWCQDTLIAVLRFAKKYDFPDALAFAKSRLETVAFQPVPSLRLILARRHTIPDWVRPAIRDLIRFPVSAIPPAHIIDLGVHTLHTLALAKEAIARLRTSLTSHIPSVTHGIRCVDMKPCQRGLAFCWTQVNVLVHNTGVSLTASDVMAKLDEGAISGLELMNPDCLRATLNEIRPLFNQEEIVTMEWVEKLAQI</sequence>
<evidence type="ECO:0000313" key="3">
    <source>
        <dbReference type="EMBL" id="KDQ05799.1"/>
    </source>
</evidence>
<accession>A0A067LS25</accession>
<evidence type="ECO:0000259" key="2">
    <source>
        <dbReference type="PROSITE" id="PS50097"/>
    </source>
</evidence>
<dbReference type="HOGENOM" id="CLU_715687_0_0_1"/>
<dbReference type="InterPro" id="IPR011333">
    <property type="entry name" value="SKP1/BTB/POZ_sf"/>
</dbReference>
<organism evidence="3 4">
    <name type="scientific">Botryobasidium botryosum (strain FD-172 SS1)</name>
    <dbReference type="NCBI Taxonomy" id="930990"/>
    <lineage>
        <taxon>Eukaryota</taxon>
        <taxon>Fungi</taxon>
        <taxon>Dikarya</taxon>
        <taxon>Basidiomycota</taxon>
        <taxon>Agaricomycotina</taxon>
        <taxon>Agaricomycetes</taxon>
        <taxon>Cantharellales</taxon>
        <taxon>Botryobasidiaceae</taxon>
        <taxon>Botryobasidium</taxon>
    </lineage>
</organism>
<evidence type="ECO:0000313" key="4">
    <source>
        <dbReference type="Proteomes" id="UP000027195"/>
    </source>
</evidence>
<dbReference type="InParanoid" id="A0A067LS25"/>
<dbReference type="SUPFAM" id="SSF54695">
    <property type="entry name" value="POZ domain"/>
    <property type="match status" value="1"/>
</dbReference>
<reference evidence="4" key="1">
    <citation type="journal article" date="2014" name="Proc. Natl. Acad. Sci. U.S.A.">
        <title>Extensive sampling of basidiomycete genomes demonstrates inadequacy of the white-rot/brown-rot paradigm for wood decay fungi.</title>
        <authorList>
            <person name="Riley R."/>
            <person name="Salamov A.A."/>
            <person name="Brown D.W."/>
            <person name="Nagy L.G."/>
            <person name="Floudas D."/>
            <person name="Held B.W."/>
            <person name="Levasseur A."/>
            <person name="Lombard V."/>
            <person name="Morin E."/>
            <person name="Otillar R."/>
            <person name="Lindquist E.A."/>
            <person name="Sun H."/>
            <person name="LaButti K.M."/>
            <person name="Schmutz J."/>
            <person name="Jabbour D."/>
            <person name="Luo H."/>
            <person name="Baker S.E."/>
            <person name="Pisabarro A.G."/>
            <person name="Walton J.D."/>
            <person name="Blanchette R.A."/>
            <person name="Henrissat B."/>
            <person name="Martin F."/>
            <person name="Cullen D."/>
            <person name="Hibbett D.S."/>
            <person name="Grigoriev I.V."/>
        </authorList>
    </citation>
    <scope>NUCLEOTIDE SEQUENCE [LARGE SCALE GENOMIC DNA]</scope>
    <source>
        <strain evidence="4">FD-172 SS1</strain>
    </source>
</reference>
<dbReference type="Proteomes" id="UP000027195">
    <property type="component" value="Unassembled WGS sequence"/>
</dbReference>
<dbReference type="SMART" id="SM00225">
    <property type="entry name" value="BTB"/>
    <property type="match status" value="1"/>
</dbReference>
<dbReference type="EMBL" id="KL198185">
    <property type="protein sequence ID" value="KDQ05799.1"/>
    <property type="molecule type" value="Genomic_DNA"/>
</dbReference>
<feature type="region of interest" description="Disordered" evidence="1">
    <location>
        <begin position="24"/>
        <end position="50"/>
    </location>
</feature>
<dbReference type="Pfam" id="PF00651">
    <property type="entry name" value="BTB"/>
    <property type="match status" value="1"/>
</dbReference>
<protein>
    <recommendedName>
        <fullName evidence="2">BTB domain-containing protein</fullName>
    </recommendedName>
</protein>
<evidence type="ECO:0000256" key="1">
    <source>
        <dbReference type="SAM" id="MobiDB-lite"/>
    </source>
</evidence>
<keyword evidence="4" id="KW-1185">Reference proteome</keyword>
<gene>
    <name evidence="3" type="ORF">BOTBODRAFT_182206</name>
</gene>
<dbReference type="PROSITE" id="PS50097">
    <property type="entry name" value="BTB"/>
    <property type="match status" value="1"/>
</dbReference>
<dbReference type="STRING" id="930990.A0A067LS25"/>
<dbReference type="Gene3D" id="3.30.710.10">
    <property type="entry name" value="Potassium Channel Kv1.1, Chain A"/>
    <property type="match status" value="1"/>
</dbReference>
<dbReference type="OrthoDB" id="2630545at2759"/>
<name>A0A067LS25_BOTB1</name>
<proteinExistence type="predicted"/>
<dbReference type="AlphaFoldDB" id="A0A067LS25"/>
<feature type="compositionally biased region" description="Acidic residues" evidence="1">
    <location>
        <begin position="37"/>
        <end position="50"/>
    </location>
</feature>
<dbReference type="InterPro" id="IPR000210">
    <property type="entry name" value="BTB/POZ_dom"/>
</dbReference>